<proteinExistence type="predicted"/>
<dbReference type="OrthoDB" id="1684419at2"/>
<gene>
    <name evidence="1" type="ORF">FSZ17_12090</name>
</gene>
<protein>
    <submittedName>
        <fullName evidence="1">DUF1450 domain-containing protein</fullName>
    </submittedName>
</protein>
<dbReference type="Proteomes" id="UP000321555">
    <property type="component" value="Chromosome"/>
</dbReference>
<dbReference type="EMBL" id="CP042593">
    <property type="protein sequence ID" value="QED47925.1"/>
    <property type="molecule type" value="Genomic_DNA"/>
</dbReference>
<accession>A0A5B8Z4D7</accession>
<evidence type="ECO:0000313" key="2">
    <source>
        <dbReference type="Proteomes" id="UP000321555"/>
    </source>
</evidence>
<dbReference type="Pfam" id="PF07293">
    <property type="entry name" value="DUF1450"/>
    <property type="match status" value="1"/>
</dbReference>
<dbReference type="RefSeq" id="WP_057776830.1">
    <property type="nucleotide sequence ID" value="NZ_CP042593.1"/>
</dbReference>
<evidence type="ECO:0000313" key="1">
    <source>
        <dbReference type="EMBL" id="QED47925.1"/>
    </source>
</evidence>
<sequence length="79" mass="9297">MGIDVKFCPCNFEDELEIIKERLMERSDLNLIEERCLLYCGQCLVKRFSIVNGENIVANDADELLLKIEHYVDKFKQKN</sequence>
<dbReference type="STRING" id="1742359.GCA_001439625_00109"/>
<organism evidence="1 2">
    <name type="scientific">Cytobacillus dafuensis</name>
    <name type="common">Bacillus dafuensis</name>
    <dbReference type="NCBI Taxonomy" id="1742359"/>
    <lineage>
        <taxon>Bacteria</taxon>
        <taxon>Bacillati</taxon>
        <taxon>Bacillota</taxon>
        <taxon>Bacilli</taxon>
        <taxon>Bacillales</taxon>
        <taxon>Bacillaceae</taxon>
        <taxon>Cytobacillus</taxon>
    </lineage>
</organism>
<name>A0A5B8Z4D7_CYTDA</name>
<dbReference type="KEGG" id="bda:FSZ17_12090"/>
<dbReference type="AlphaFoldDB" id="A0A5B8Z4D7"/>
<dbReference type="InterPro" id="IPR009910">
    <property type="entry name" value="DUF1450"/>
</dbReference>
<reference evidence="2" key="1">
    <citation type="submission" date="2019-08" db="EMBL/GenBank/DDBJ databases">
        <authorList>
            <person name="Zheng X."/>
        </authorList>
    </citation>
    <scope>NUCLEOTIDE SEQUENCE [LARGE SCALE GENOMIC DNA]</scope>
    <source>
        <strain evidence="2">FJAT-25496</strain>
    </source>
</reference>
<keyword evidence="2" id="KW-1185">Reference proteome</keyword>